<evidence type="ECO:0000313" key="2">
    <source>
        <dbReference type="EMBL" id="MCE9236249.1"/>
    </source>
</evidence>
<dbReference type="Gene3D" id="2.60.40.2630">
    <property type="match status" value="1"/>
</dbReference>
<sequence>MKATRYLFTALSLAVLALSSCTNDDLPGSNTLPEGAVHITAGIEGVQTRAPQLDANGAGSFEPADEWGMYTFTGDATSPAYSNQNIAYRADNSNPLKWKDLSETEAVTFSAHYPRITGTMPDIDDPAAYMYMPQAWNHTDDLLHATATASKGETVALTFKHLMHRLVVNLAAGDGMEGADLSSALINSAAKDGYTPTMFANVEVNLLTGAVTYGKATGSVMLSNGSNGNADWIVAPQDLTAGAEWLKITIGEDVWYYHVPADLNPAEPGNQTRLESGKQLTLNLKLKKNSGTGDTEVELTGSNISGWDTQPEITDEVVIGGGASGDIDMTNMTADEVKAAITAALAAGHTEIKLTGELSKIGMGSGQVGAFAYNTQIMKCDLSGVTDWGTPATLPGNVFTSCTALQEVKLPDNVQVIGEYAFFNCTALTTVNLSQVAQIDQYAFQLCTSLAELTLDKVAAIDKCAFFGCTSLKTLKLPKCTRFGDYIVTGCSSLTQIEATAAGNFVDIENGTSIEHSAVFQNRAGTHTGANTFDPAKCDLVLNADKQEGGTAVPTVYNSNEWTEEKGSGYLMQWKSITFP</sequence>
<gene>
    <name evidence="2" type="ORF">K0H07_03635</name>
</gene>
<dbReference type="Pfam" id="PF13306">
    <property type="entry name" value="LRR_5"/>
    <property type="match status" value="1"/>
</dbReference>
<dbReference type="PANTHER" id="PTHR45661:SF3">
    <property type="entry name" value="IG-LIKE DOMAIN-CONTAINING PROTEIN"/>
    <property type="match status" value="1"/>
</dbReference>
<dbReference type="Proteomes" id="UP001200544">
    <property type="component" value="Unassembled WGS sequence"/>
</dbReference>
<feature type="signal peptide" evidence="1">
    <location>
        <begin position="1"/>
        <end position="24"/>
    </location>
</feature>
<accession>A0AAW4YZC0</accession>
<dbReference type="RefSeq" id="WP_234128485.1">
    <property type="nucleotide sequence ID" value="NZ_JAHYQA010000002.1"/>
</dbReference>
<comment type="caution">
    <text evidence="2">The sequence shown here is derived from an EMBL/GenBank/DDBJ whole genome shotgun (WGS) entry which is preliminary data.</text>
</comment>
<evidence type="ECO:0000256" key="1">
    <source>
        <dbReference type="SAM" id="SignalP"/>
    </source>
</evidence>
<dbReference type="CDD" id="cd13121">
    <property type="entry name" value="BF2867_like_C"/>
    <property type="match status" value="1"/>
</dbReference>
<name>A0AAW4YZC0_BACT4</name>
<proteinExistence type="predicted"/>
<dbReference type="InterPro" id="IPR032675">
    <property type="entry name" value="LRR_dom_sf"/>
</dbReference>
<dbReference type="PROSITE" id="PS51257">
    <property type="entry name" value="PROKAR_LIPOPROTEIN"/>
    <property type="match status" value="1"/>
</dbReference>
<dbReference type="Gene3D" id="2.60.40.2620">
    <property type="entry name" value="Fimbrillin-like"/>
    <property type="match status" value="1"/>
</dbReference>
<dbReference type="SUPFAM" id="SSF52058">
    <property type="entry name" value="L domain-like"/>
    <property type="match status" value="1"/>
</dbReference>
<dbReference type="InterPro" id="IPR025049">
    <property type="entry name" value="Mfa-like_1"/>
</dbReference>
<dbReference type="AlphaFoldDB" id="A0AAW4YZC0"/>
<feature type="chain" id="PRO_5043711442" evidence="1">
    <location>
        <begin position="25"/>
        <end position="580"/>
    </location>
</feature>
<dbReference type="CDD" id="cd13120">
    <property type="entry name" value="BF2867_like_N"/>
    <property type="match status" value="1"/>
</dbReference>
<dbReference type="InterPro" id="IPR053139">
    <property type="entry name" value="Surface_bspA-like"/>
</dbReference>
<dbReference type="Gene3D" id="3.80.10.10">
    <property type="entry name" value="Ribonuclease Inhibitor"/>
    <property type="match status" value="1"/>
</dbReference>
<dbReference type="InterPro" id="IPR042278">
    <property type="entry name" value="Mfa-like_1_N"/>
</dbReference>
<reference evidence="2" key="1">
    <citation type="submission" date="2021-07" db="EMBL/GenBank/DDBJ databases">
        <title>Comparative genomics of Bacteroides fragilis group isolates reveals species-dependent resistance mechanisms and validates clinical tools for resistance prediction.</title>
        <authorList>
            <person name="Wallace M.J."/>
            <person name="Jean S."/>
            <person name="Wallace M.A."/>
            <person name="Carey-Ann B.D."/>
            <person name="Dantas G."/>
        </authorList>
    </citation>
    <scope>NUCLEOTIDE SEQUENCE</scope>
    <source>
        <strain evidence="2">BJH_160</strain>
    </source>
</reference>
<protein>
    <submittedName>
        <fullName evidence="2">Leucine-rich repeat protein</fullName>
    </submittedName>
</protein>
<organism evidence="2 3">
    <name type="scientific">Bacteroides thetaiotaomicron</name>
    <dbReference type="NCBI Taxonomy" id="818"/>
    <lineage>
        <taxon>Bacteria</taxon>
        <taxon>Pseudomonadati</taxon>
        <taxon>Bacteroidota</taxon>
        <taxon>Bacteroidia</taxon>
        <taxon>Bacteroidales</taxon>
        <taxon>Bacteroidaceae</taxon>
        <taxon>Bacteroides</taxon>
    </lineage>
</organism>
<dbReference type="Pfam" id="PF13149">
    <property type="entry name" value="Mfa_like_1"/>
    <property type="match status" value="1"/>
</dbReference>
<dbReference type="EMBL" id="JAHYQA010000002">
    <property type="protein sequence ID" value="MCE9236249.1"/>
    <property type="molecule type" value="Genomic_DNA"/>
</dbReference>
<keyword evidence="1" id="KW-0732">Signal</keyword>
<dbReference type="PANTHER" id="PTHR45661">
    <property type="entry name" value="SURFACE ANTIGEN"/>
    <property type="match status" value="1"/>
</dbReference>
<evidence type="ECO:0000313" key="3">
    <source>
        <dbReference type="Proteomes" id="UP001200544"/>
    </source>
</evidence>
<dbReference type="InterPro" id="IPR026906">
    <property type="entry name" value="LRR_5"/>
</dbReference>